<keyword evidence="4" id="KW-1185">Reference proteome</keyword>
<gene>
    <name evidence="3" type="ORF">Ocin01_13505</name>
</gene>
<dbReference type="OrthoDB" id="505607at2759"/>
<reference evidence="3 4" key="1">
    <citation type="journal article" date="2016" name="Genome Biol. Evol.">
        <title>Gene Family Evolution Reflects Adaptation to Soil Environmental Stressors in the Genome of the Collembolan Orchesella cincta.</title>
        <authorList>
            <person name="Faddeeva-Vakhrusheva A."/>
            <person name="Derks M.F."/>
            <person name="Anvar S.Y."/>
            <person name="Agamennone V."/>
            <person name="Suring W."/>
            <person name="Smit S."/>
            <person name="van Straalen N.M."/>
            <person name="Roelofs D."/>
        </authorList>
    </citation>
    <scope>NUCLEOTIDE SEQUENCE [LARGE SCALE GENOMIC DNA]</scope>
    <source>
        <tissue evidence="3">Mixed pool</tissue>
    </source>
</reference>
<comment type="caution">
    <text evidence="3">The sequence shown here is derived from an EMBL/GenBank/DDBJ whole genome shotgun (WGS) entry which is preliminary data.</text>
</comment>
<name>A0A1D2MJG8_ORCCI</name>
<keyword evidence="3" id="KW-0378">Hydrolase</keyword>
<proteinExistence type="inferred from homology"/>
<accession>A0A1D2MJG8</accession>
<dbReference type="STRING" id="48709.A0A1D2MJG8"/>
<dbReference type="PANTHER" id="PTHR11852">
    <property type="entry name" value="PLATELET-ACTIVATING FACTOR ACETYLHYDROLASE"/>
    <property type="match status" value="1"/>
</dbReference>
<dbReference type="PANTHER" id="PTHR11852:SF0">
    <property type="entry name" value="PLATELET-ACTIVATING FACTOR ACETYLHYDROLASE IB SUBUNIT BETA HOMOLOG"/>
    <property type="match status" value="1"/>
</dbReference>
<dbReference type="Gene3D" id="3.40.50.1110">
    <property type="entry name" value="SGNH hydrolase"/>
    <property type="match status" value="2"/>
</dbReference>
<dbReference type="OMA" id="WAQRHAQ"/>
<organism evidence="3 4">
    <name type="scientific">Orchesella cincta</name>
    <name type="common">Springtail</name>
    <name type="synonym">Podura cincta</name>
    <dbReference type="NCBI Taxonomy" id="48709"/>
    <lineage>
        <taxon>Eukaryota</taxon>
        <taxon>Metazoa</taxon>
        <taxon>Ecdysozoa</taxon>
        <taxon>Arthropoda</taxon>
        <taxon>Hexapoda</taxon>
        <taxon>Collembola</taxon>
        <taxon>Entomobryomorpha</taxon>
        <taxon>Entomobryoidea</taxon>
        <taxon>Orchesellidae</taxon>
        <taxon>Orchesellinae</taxon>
        <taxon>Orchesella</taxon>
    </lineage>
</organism>
<evidence type="ECO:0000259" key="2">
    <source>
        <dbReference type="Pfam" id="PF13472"/>
    </source>
</evidence>
<dbReference type="InterPro" id="IPR013830">
    <property type="entry name" value="SGNH_hydro"/>
</dbReference>
<dbReference type="SUPFAM" id="SSF52266">
    <property type="entry name" value="SGNH hydrolase"/>
    <property type="match status" value="2"/>
</dbReference>
<dbReference type="InterPro" id="IPR036514">
    <property type="entry name" value="SGNH_hydro_sf"/>
</dbReference>
<feature type="domain" description="SGNH hydrolase-type esterase" evidence="2">
    <location>
        <begin position="41"/>
        <end position="209"/>
    </location>
</feature>
<sequence length="370" mass="42387">STLGQKPWEPTEKNEAWWQERHQEILNTTASLAKDIKVVFIGSSSVEYWGTTAKEIWDSKYAPLGAVNYGIRSDRTEHVLWRIQNGELDGLSPKLVVVYIGSNNVPLFTEAETVRGVDAVIDTLHAKLPNTNLLFLGFFPRGDRTPVRNTLTKIRNITDTLEPMLDGDTQRKAHFLDIFWSLAPQSLDRIYEEFYRDDKLHMNLEGYKIWDNLMNRVLSQKPWDSVERNEDWWKQKHQEILNTTASQAGQIKIVFIGSSSVENWGSTGKQIWDAKYAPLGAINYGIGGDRTEHVIWRIDNNNSEIVRGVDTVITKIHEKVPSANILLVGFFPRGDMNPVSDLLRRVISISDTLNHGGWRFPKEILLFRPF</sequence>
<dbReference type="Proteomes" id="UP000094527">
    <property type="component" value="Unassembled WGS sequence"/>
</dbReference>
<dbReference type="Pfam" id="PF13472">
    <property type="entry name" value="Lipase_GDSL_2"/>
    <property type="match status" value="1"/>
</dbReference>
<dbReference type="EMBL" id="LJIJ01001052">
    <property type="protein sequence ID" value="ODM93177.1"/>
    <property type="molecule type" value="Genomic_DNA"/>
</dbReference>
<dbReference type="GO" id="GO:0016787">
    <property type="term" value="F:hydrolase activity"/>
    <property type="evidence" value="ECO:0007669"/>
    <property type="project" value="UniProtKB-KW"/>
</dbReference>
<comment type="similarity">
    <text evidence="1">Belongs to the 'GDSL' lipolytic enzyme family. Platelet-activating factor acetylhydrolase IB beta/gamma subunits subfamily.</text>
</comment>
<feature type="non-terminal residue" evidence="3">
    <location>
        <position position="1"/>
    </location>
</feature>
<dbReference type="AlphaFoldDB" id="A0A1D2MJG8"/>
<evidence type="ECO:0000313" key="4">
    <source>
        <dbReference type="Proteomes" id="UP000094527"/>
    </source>
</evidence>
<protein>
    <submittedName>
        <fullName evidence="3">Platelet-activating factor acetylhydrolase IB subunit gamma</fullName>
    </submittedName>
</protein>
<evidence type="ECO:0000256" key="1">
    <source>
        <dbReference type="ARBA" id="ARBA00038184"/>
    </source>
</evidence>
<evidence type="ECO:0000313" key="3">
    <source>
        <dbReference type="EMBL" id="ODM93177.1"/>
    </source>
</evidence>